<dbReference type="PANTHER" id="PTHR10283:SF82">
    <property type="entry name" value="SOLUTE CARRIER FAMILY 13 MEMBER 2"/>
    <property type="match status" value="1"/>
</dbReference>
<protein>
    <submittedName>
        <fullName evidence="9">Di-and tricarboxylate transporter</fullName>
    </submittedName>
</protein>
<feature type="transmembrane region" description="Helical" evidence="7">
    <location>
        <begin position="164"/>
        <end position="185"/>
    </location>
</feature>
<feature type="domain" description="Citrate transporter-like" evidence="8">
    <location>
        <begin position="42"/>
        <end position="389"/>
    </location>
</feature>
<dbReference type="Pfam" id="PF03600">
    <property type="entry name" value="CitMHS"/>
    <property type="match status" value="1"/>
</dbReference>
<feature type="transmembrane region" description="Helical" evidence="7">
    <location>
        <begin position="33"/>
        <end position="66"/>
    </location>
</feature>
<evidence type="ECO:0000256" key="2">
    <source>
        <dbReference type="ARBA" id="ARBA00006772"/>
    </source>
</evidence>
<keyword evidence="10" id="KW-1185">Reference proteome</keyword>
<evidence type="ECO:0000256" key="7">
    <source>
        <dbReference type="SAM" id="Phobius"/>
    </source>
</evidence>
<feature type="transmembrane region" description="Helical" evidence="7">
    <location>
        <begin position="78"/>
        <end position="96"/>
    </location>
</feature>
<evidence type="ECO:0000259" key="8">
    <source>
        <dbReference type="Pfam" id="PF03600"/>
    </source>
</evidence>
<evidence type="ECO:0000313" key="10">
    <source>
        <dbReference type="Proteomes" id="UP000199337"/>
    </source>
</evidence>
<evidence type="ECO:0000256" key="1">
    <source>
        <dbReference type="ARBA" id="ARBA00004141"/>
    </source>
</evidence>
<feature type="transmembrane region" description="Helical" evidence="7">
    <location>
        <begin position="302"/>
        <end position="321"/>
    </location>
</feature>
<accession>A0A1I2TES1</accession>
<keyword evidence="3" id="KW-0813">Transport</keyword>
<feature type="transmembrane region" description="Helical" evidence="7">
    <location>
        <begin position="274"/>
        <end position="290"/>
    </location>
</feature>
<feature type="transmembrane region" description="Helical" evidence="7">
    <location>
        <begin position="205"/>
        <end position="227"/>
    </location>
</feature>
<name>A0A1I2TES1_9FIRM</name>
<gene>
    <name evidence="9" type="ORF">SAMN05660649_02209</name>
</gene>
<dbReference type="GO" id="GO:1905039">
    <property type="term" value="P:carboxylic acid transmembrane transport"/>
    <property type="evidence" value="ECO:0007669"/>
    <property type="project" value="UniProtKB-ARBA"/>
</dbReference>
<dbReference type="GO" id="GO:0008514">
    <property type="term" value="F:organic anion transmembrane transporter activity"/>
    <property type="evidence" value="ECO:0007669"/>
    <property type="project" value="UniProtKB-ARBA"/>
</dbReference>
<evidence type="ECO:0000256" key="6">
    <source>
        <dbReference type="ARBA" id="ARBA00023136"/>
    </source>
</evidence>
<dbReference type="InterPro" id="IPR004680">
    <property type="entry name" value="Cit_transptr-like_dom"/>
</dbReference>
<dbReference type="OrthoDB" id="1954618at2"/>
<feature type="transmembrane region" description="Helical" evidence="7">
    <location>
        <begin position="6"/>
        <end position="21"/>
    </location>
</feature>
<dbReference type="RefSeq" id="WP_092471428.1">
    <property type="nucleotide sequence ID" value="NZ_FOOX01000007.1"/>
</dbReference>
<dbReference type="PANTHER" id="PTHR10283">
    <property type="entry name" value="SOLUTE CARRIER FAMILY 13 MEMBER"/>
    <property type="match status" value="1"/>
</dbReference>
<reference evidence="10" key="1">
    <citation type="submission" date="2016-10" db="EMBL/GenBank/DDBJ databases">
        <authorList>
            <person name="Varghese N."/>
            <person name="Submissions S."/>
        </authorList>
    </citation>
    <scope>NUCLEOTIDE SEQUENCE [LARGE SCALE GENOMIC DNA]</scope>
    <source>
        <strain evidence="10">DSM 17038</strain>
    </source>
</reference>
<dbReference type="AlphaFoldDB" id="A0A1I2TES1"/>
<feature type="transmembrane region" description="Helical" evidence="7">
    <location>
        <begin position="399"/>
        <end position="416"/>
    </location>
</feature>
<evidence type="ECO:0000256" key="3">
    <source>
        <dbReference type="ARBA" id="ARBA00022448"/>
    </source>
</evidence>
<evidence type="ECO:0000313" key="9">
    <source>
        <dbReference type="EMBL" id="SFG63305.1"/>
    </source>
</evidence>
<organism evidence="9 10">
    <name type="scientific">Desulfotruncus arcticus DSM 17038</name>
    <dbReference type="NCBI Taxonomy" id="1121424"/>
    <lineage>
        <taxon>Bacteria</taxon>
        <taxon>Bacillati</taxon>
        <taxon>Bacillota</taxon>
        <taxon>Clostridia</taxon>
        <taxon>Eubacteriales</taxon>
        <taxon>Desulfallaceae</taxon>
        <taxon>Desulfotruncus</taxon>
    </lineage>
</organism>
<evidence type="ECO:0000256" key="5">
    <source>
        <dbReference type="ARBA" id="ARBA00022989"/>
    </source>
</evidence>
<proteinExistence type="inferred from homology"/>
<comment type="similarity">
    <text evidence="2">Belongs to the SLC13A/DASS transporter (TC 2.A.47) family. NADC subfamily.</text>
</comment>
<dbReference type="EMBL" id="FOOX01000007">
    <property type="protein sequence ID" value="SFG63305.1"/>
    <property type="molecule type" value="Genomic_DNA"/>
</dbReference>
<comment type="subcellular location">
    <subcellularLocation>
        <location evidence="1">Membrane</location>
        <topology evidence="1">Multi-pass membrane protein</topology>
    </subcellularLocation>
</comment>
<keyword evidence="4 7" id="KW-0812">Transmembrane</keyword>
<evidence type="ECO:0000256" key="4">
    <source>
        <dbReference type="ARBA" id="ARBA00022692"/>
    </source>
</evidence>
<dbReference type="Proteomes" id="UP000199337">
    <property type="component" value="Unassembled WGS sequence"/>
</dbReference>
<keyword evidence="5 7" id="KW-1133">Transmembrane helix</keyword>
<keyword evidence="6 7" id="KW-0472">Membrane</keyword>
<feature type="transmembrane region" description="Helical" evidence="7">
    <location>
        <begin position="341"/>
        <end position="362"/>
    </location>
</feature>
<feature type="transmembrane region" description="Helical" evidence="7">
    <location>
        <begin position="248"/>
        <end position="268"/>
    </location>
</feature>
<feature type="transmembrane region" description="Helical" evidence="7">
    <location>
        <begin position="428"/>
        <end position="445"/>
    </location>
</feature>
<dbReference type="STRING" id="341036.SAMN05660649_02209"/>
<dbReference type="GO" id="GO:0005886">
    <property type="term" value="C:plasma membrane"/>
    <property type="evidence" value="ECO:0007669"/>
    <property type="project" value="TreeGrafter"/>
</dbReference>
<sequence length="448" mass="49268">MNKKIQWAITIMLPLLVYLLPTSETGFTPQIKLFFVCTLFPILLAAFELVPMTVYALAFPLFYIFVAKVPAEAALGPFTAHIPYVIIGGMMLALALEETKLLKRISYGILSVTGKSYAGLIFGIMLIGFILSFMITDIATRAIVVVTFVYGLCKSLDIQKGTKLGAGLMVTASFAALNSSLNHYLNQAYFGFGIAKSSLGFNEYALYFFLPNAIYFFATTLIVLSFFKPEQAFEGKEYFRTKLKDLGKFTWQEVFALAVIVGALYASSQDTNKAGWIFVVAGSLFYIPALKIGQAEKLKQVNYPLFLFVAGCMAIGAAGNFTGGGKYLADLFYPILAGSEIYTLGMLWVFGVLVNFVLTPLARTASLSVPVVEVAKSVGLNADVGLWAFLQGLEQVLMPYEYILVLLVFSYGYLNIKDFMKAFGGKMAFSFLTIMTVGLGWWHIIGVF</sequence>